<evidence type="ECO:0008006" key="13">
    <source>
        <dbReference type="Google" id="ProtNLM"/>
    </source>
</evidence>
<dbReference type="Proteomes" id="UP000441162">
    <property type="component" value="Unassembled WGS sequence"/>
</dbReference>
<feature type="transmembrane region" description="Helical" evidence="1">
    <location>
        <begin position="235"/>
        <end position="254"/>
    </location>
</feature>
<feature type="transmembrane region" description="Helical" evidence="1">
    <location>
        <begin position="204"/>
        <end position="223"/>
    </location>
</feature>
<dbReference type="Proteomes" id="UP000294834">
    <property type="component" value="Unassembled WGS sequence"/>
</dbReference>
<dbReference type="RefSeq" id="WP_007834101.1">
    <property type="nucleotide sequence ID" value="NZ_BAABYF010000001.1"/>
</dbReference>
<reference evidence="7 8" key="2">
    <citation type="journal article" date="2019" name="Nat. Microbiol.">
        <title>Genomic variation and strain-specific functional adaptation in the human gut microbiome during early life.</title>
        <authorList>
            <person name="Vatanen T."/>
            <person name="Plichta D.R."/>
            <person name="Somani J."/>
            <person name="Munch P.C."/>
            <person name="Arthur T.D."/>
            <person name="Hall A.B."/>
            <person name="Rudolf S."/>
            <person name="Oakeley E.J."/>
            <person name="Ke X."/>
            <person name="Young R.A."/>
            <person name="Haiser H.J."/>
            <person name="Kolde R."/>
            <person name="Yassour M."/>
            <person name="Luopajarvi K."/>
            <person name="Siljander H."/>
            <person name="Virtanen S.M."/>
            <person name="Ilonen J."/>
            <person name="Uibo R."/>
            <person name="Tillmann V."/>
            <person name="Mokurov S."/>
            <person name="Dorshakova N."/>
            <person name="Porter J.A."/>
            <person name="McHardy A.C."/>
            <person name="Lahdesmaki H."/>
            <person name="Vlamakis H."/>
            <person name="Huttenhower C."/>
            <person name="Knip M."/>
            <person name="Xavier R.J."/>
        </authorList>
    </citation>
    <scope>NUCLEOTIDE SEQUENCE [LARGE SCALE GENOMIC DNA]</scope>
    <source>
        <strain evidence="7 8">RJX1052</strain>
    </source>
</reference>
<dbReference type="EMBL" id="JAHOAX010000008">
    <property type="protein sequence ID" value="MBV3123568.1"/>
    <property type="molecule type" value="Genomic_DNA"/>
</dbReference>
<evidence type="ECO:0000313" key="11">
    <source>
        <dbReference type="Proteomes" id="UP000481616"/>
    </source>
</evidence>
<dbReference type="Proteomes" id="UP000481616">
    <property type="component" value="Unassembled WGS sequence"/>
</dbReference>
<name>A0A0K2HGK0_9BACT</name>
<sequence>MAGYDKFQTDMAKGRFTFPVAILICLLLRIITGNEWQDVINLLVCALTAYLLIEINTAFTLIRTRSTLHVSFYIFLSTTCLFLHSFQYAVFVPLAFLIATSQLFSSYESPYPAGSIFHAFFFIGLGSLLFPQLLYFVPLFYLGMISFRSLSLKSFFAGLTGLCMPYWLFFGYAFYYDKMNLFYHPLQELIHFQPISYGTLGMDRIISCGIITLISLVSSVHYFHVSYLDKVRTRIFLSFLITVEAWIYLLGILQPQHFDILLQMQIIVGSILTGHLFTLTHNRFTGIFFIITFVLLIVLTIYNLWMQFFNS</sequence>
<reference evidence="9 10" key="1">
    <citation type="journal article" date="2019" name="Nat. Med.">
        <title>A library of human gut bacterial isolates paired with longitudinal multiomics data enables mechanistic microbiome research.</title>
        <authorList>
            <person name="Poyet M."/>
            <person name="Groussin M."/>
            <person name="Gibbons S.M."/>
            <person name="Avila-Pacheco J."/>
            <person name="Jiang X."/>
            <person name="Kearney S.M."/>
            <person name="Perrotta A.R."/>
            <person name="Berdy B."/>
            <person name="Zhao S."/>
            <person name="Lieberman T.D."/>
            <person name="Swanson P.K."/>
            <person name="Smith M."/>
            <person name="Roesemann S."/>
            <person name="Alexander J.E."/>
            <person name="Rich S.A."/>
            <person name="Livny J."/>
            <person name="Vlamakis H."/>
            <person name="Clish C."/>
            <person name="Bullock K."/>
            <person name="Deik A."/>
            <person name="Scott J."/>
            <person name="Pierce K.A."/>
            <person name="Xavier R.J."/>
            <person name="Alm E.J."/>
        </authorList>
    </citation>
    <scope>NUCLEOTIDE SEQUENCE [LARGE SCALE GENOMIC DNA]</scope>
    <source>
        <strain evidence="3 11">BIOML-A1</strain>
        <strain evidence="4 10">BIOML-A4</strain>
        <strain evidence="2 9">BIOML-A5</strain>
    </source>
</reference>
<protein>
    <recommendedName>
        <fullName evidence="13">Transmembrane protein</fullName>
    </recommendedName>
</protein>
<evidence type="ECO:0000313" key="8">
    <source>
        <dbReference type="Proteomes" id="UP000294834"/>
    </source>
</evidence>
<organism evidence="2 9">
    <name type="scientific">Phocaeicola dorei</name>
    <dbReference type="NCBI Taxonomy" id="357276"/>
    <lineage>
        <taxon>Bacteria</taxon>
        <taxon>Pseudomonadati</taxon>
        <taxon>Bacteroidota</taxon>
        <taxon>Bacteroidia</taxon>
        <taxon>Bacteroidales</taxon>
        <taxon>Bacteroidaceae</taxon>
        <taxon>Phocaeicola</taxon>
    </lineage>
</organism>
<dbReference type="GeneID" id="93449456"/>
<dbReference type="Proteomes" id="UP000500949">
    <property type="component" value="Chromosome"/>
</dbReference>
<proteinExistence type="predicted"/>
<evidence type="ECO:0000313" key="3">
    <source>
        <dbReference type="EMBL" id="KAA5399091.1"/>
    </source>
</evidence>
<evidence type="ECO:0000313" key="7">
    <source>
        <dbReference type="EMBL" id="TDB03573.1"/>
    </source>
</evidence>
<evidence type="ECO:0000313" key="5">
    <source>
        <dbReference type="EMBL" id="MBV3123568.1"/>
    </source>
</evidence>
<accession>A0A0K2HGK0</accession>
<feature type="transmembrane region" description="Helical" evidence="1">
    <location>
        <begin position="39"/>
        <end position="62"/>
    </location>
</feature>
<evidence type="ECO:0000313" key="10">
    <source>
        <dbReference type="Proteomes" id="UP000441162"/>
    </source>
</evidence>
<reference evidence="6 12" key="3">
    <citation type="submission" date="2019-11" db="EMBL/GenBank/DDBJ databases">
        <title>Complete genome sequence of Bacteroides dorei DSM 17855.</title>
        <authorList>
            <person name="Russell J.T."/>
        </authorList>
    </citation>
    <scope>NUCLEOTIDE SEQUENCE [LARGE SCALE GENOMIC DNA]</scope>
    <source>
        <strain evidence="6 12">DSM 17855</strain>
    </source>
</reference>
<dbReference type="Proteomes" id="UP000777173">
    <property type="component" value="Unassembled WGS sequence"/>
</dbReference>
<dbReference type="AlphaFoldDB" id="A0A0K2HGK0"/>
<gene>
    <name evidence="7" type="ORF">E1J06_20640</name>
    <name evidence="4" type="ORF">F2Y51_07495</name>
    <name evidence="3" type="ORF">F2Y58_08210</name>
    <name evidence="2" type="ORF">F2Y61_07770</name>
    <name evidence="6" type="ORF">GKD17_22575</name>
    <name evidence="5" type="ORF">KSU80_10310</name>
</gene>
<keyword evidence="1" id="KW-1133">Transmembrane helix</keyword>
<dbReference type="EMBL" id="SLTX01000002">
    <property type="protein sequence ID" value="TDB03573.1"/>
    <property type="molecule type" value="Genomic_DNA"/>
</dbReference>
<dbReference type="EMBL" id="CP046176">
    <property type="protein sequence ID" value="QJR78954.1"/>
    <property type="molecule type" value="Genomic_DNA"/>
</dbReference>
<feature type="transmembrane region" description="Helical" evidence="1">
    <location>
        <begin position="260"/>
        <end position="279"/>
    </location>
</feature>
<feature type="transmembrane region" description="Helical" evidence="1">
    <location>
        <begin position="119"/>
        <end position="142"/>
    </location>
</feature>
<dbReference type="EMBL" id="VVZB01000003">
    <property type="protein sequence ID" value="KAA5384177.1"/>
    <property type="molecule type" value="Genomic_DNA"/>
</dbReference>
<evidence type="ECO:0000313" key="9">
    <source>
        <dbReference type="Proteomes" id="UP000347681"/>
    </source>
</evidence>
<evidence type="ECO:0000313" key="12">
    <source>
        <dbReference type="Proteomes" id="UP000500949"/>
    </source>
</evidence>
<evidence type="ECO:0000313" key="4">
    <source>
        <dbReference type="EMBL" id="KAA5405992.1"/>
    </source>
</evidence>
<dbReference type="Proteomes" id="UP000347681">
    <property type="component" value="Unassembled WGS sequence"/>
</dbReference>
<feature type="transmembrane region" description="Helical" evidence="1">
    <location>
        <begin position="74"/>
        <end position="99"/>
    </location>
</feature>
<feature type="transmembrane region" description="Helical" evidence="1">
    <location>
        <begin position="286"/>
        <end position="305"/>
    </location>
</feature>
<reference evidence="5" key="4">
    <citation type="submission" date="2021-06" db="EMBL/GenBank/DDBJ databases">
        <title>Collection of gut derived symbiotic bacterial strains cultured from healthy donors.</title>
        <authorList>
            <person name="Lin H."/>
            <person name="Littmann E."/>
            <person name="Pamer E.G."/>
        </authorList>
    </citation>
    <scope>NUCLEOTIDE SEQUENCE</scope>
    <source>
        <strain evidence="5">MSK.5.10</strain>
    </source>
</reference>
<keyword evidence="1" id="KW-0812">Transmembrane</keyword>
<feature type="transmembrane region" description="Helical" evidence="1">
    <location>
        <begin position="16"/>
        <end position="33"/>
    </location>
</feature>
<dbReference type="EMBL" id="VVYY01000006">
    <property type="protein sequence ID" value="KAA5399091.1"/>
    <property type="molecule type" value="Genomic_DNA"/>
</dbReference>
<keyword evidence="1" id="KW-0472">Membrane</keyword>
<feature type="transmembrane region" description="Helical" evidence="1">
    <location>
        <begin position="154"/>
        <end position="175"/>
    </location>
</feature>
<evidence type="ECO:0000313" key="2">
    <source>
        <dbReference type="EMBL" id="KAA5384177.1"/>
    </source>
</evidence>
<evidence type="ECO:0000256" key="1">
    <source>
        <dbReference type="SAM" id="Phobius"/>
    </source>
</evidence>
<evidence type="ECO:0000313" key="6">
    <source>
        <dbReference type="EMBL" id="QJR78954.1"/>
    </source>
</evidence>
<dbReference type="EMBL" id="VVZA01000005">
    <property type="protein sequence ID" value="KAA5405992.1"/>
    <property type="molecule type" value="Genomic_DNA"/>
</dbReference>